<keyword evidence="1" id="KW-0732">Signal</keyword>
<protein>
    <submittedName>
        <fullName evidence="3 4">Partner of bursicon-like</fullName>
    </submittedName>
</protein>
<gene>
    <name evidence="3 4" type="primary">LOC106816319</name>
</gene>
<dbReference type="PANTHER" id="PTHR41151:SF1">
    <property type="entry name" value="PARTNER OF BURSICON"/>
    <property type="match status" value="1"/>
</dbReference>
<reference evidence="3 4" key="1">
    <citation type="submission" date="2025-05" db="UniProtKB">
        <authorList>
            <consortium name="RefSeq"/>
        </authorList>
    </citation>
    <scope>IDENTIFICATION</scope>
</reference>
<evidence type="ECO:0000313" key="2">
    <source>
        <dbReference type="Proteomes" id="UP000695022"/>
    </source>
</evidence>
<accession>A0ABM1EW26</accession>
<feature type="signal peptide" evidence="1">
    <location>
        <begin position="1"/>
        <end position="24"/>
    </location>
</feature>
<dbReference type="RefSeq" id="XP_014676397.1">
    <property type="nucleotide sequence ID" value="XM_014820911.1"/>
</dbReference>
<dbReference type="InterPro" id="IPR034441">
    <property type="entry name" value="Bursicon_suB"/>
</dbReference>
<evidence type="ECO:0000313" key="3">
    <source>
        <dbReference type="RefSeq" id="XP_014676390.1"/>
    </source>
</evidence>
<dbReference type="GeneID" id="106816319"/>
<name>A0ABM1EW26_PRICU</name>
<organism evidence="2 4">
    <name type="scientific">Priapulus caudatus</name>
    <name type="common">Priapulid worm</name>
    <dbReference type="NCBI Taxonomy" id="37621"/>
    <lineage>
        <taxon>Eukaryota</taxon>
        <taxon>Metazoa</taxon>
        <taxon>Ecdysozoa</taxon>
        <taxon>Scalidophora</taxon>
        <taxon>Priapulida</taxon>
        <taxon>Priapulimorpha</taxon>
        <taxon>Priapulimorphida</taxon>
        <taxon>Priapulidae</taxon>
        <taxon>Priapulus</taxon>
    </lineage>
</organism>
<feature type="chain" id="PRO_5045022248" evidence="1">
    <location>
        <begin position="25"/>
        <end position="141"/>
    </location>
</feature>
<keyword evidence="2" id="KW-1185">Reference proteome</keyword>
<dbReference type="PANTHER" id="PTHR41151">
    <property type="entry name" value="PARTNER OF BURSICON"/>
    <property type="match status" value="1"/>
</dbReference>
<evidence type="ECO:0000256" key="1">
    <source>
        <dbReference type="SAM" id="SignalP"/>
    </source>
</evidence>
<dbReference type="Proteomes" id="UP000695022">
    <property type="component" value="Unplaced"/>
</dbReference>
<sequence>MQETRATVAWLLLLLLGLTVLDHAQSRAAVDRCHTLPSTLRMKKQVVNEEGKHIKTCVDTVAVSKCEGNCRSQESPSVMATSGFLKSCRCCREEQLSEKVVRLRNCYIPITGELIKSPLEVATHDVVIYEPTGCKCFRCLS</sequence>
<proteinExistence type="predicted"/>
<evidence type="ECO:0000313" key="4">
    <source>
        <dbReference type="RefSeq" id="XP_014676397.1"/>
    </source>
</evidence>
<dbReference type="RefSeq" id="XP_014676390.1">
    <property type="nucleotide sequence ID" value="XM_014820904.1"/>
</dbReference>